<evidence type="ECO:0000256" key="2">
    <source>
        <dbReference type="RuleBase" id="RU004508"/>
    </source>
</evidence>
<dbReference type="InterPro" id="IPR015424">
    <property type="entry name" value="PyrdxlP-dep_Trfase"/>
</dbReference>
<keyword evidence="3" id="KW-0032">Aminotransferase</keyword>
<dbReference type="InterPro" id="IPR015421">
    <property type="entry name" value="PyrdxlP-dep_Trfase_major"/>
</dbReference>
<evidence type="ECO:0000313" key="4">
    <source>
        <dbReference type="Proteomes" id="UP000664317"/>
    </source>
</evidence>
<reference evidence="3 4" key="1">
    <citation type="submission" date="2021-03" db="EMBL/GenBank/DDBJ databases">
        <title>novel species isolated from a fishpond in China.</title>
        <authorList>
            <person name="Lu H."/>
            <person name="Cai Z."/>
        </authorList>
    </citation>
    <scope>NUCLEOTIDE SEQUENCE [LARGE SCALE GENOMIC DNA]</scope>
    <source>
        <strain evidence="3 4">H41</strain>
    </source>
</reference>
<dbReference type="PANTHER" id="PTHR30244:SF34">
    <property type="entry name" value="DTDP-4-AMINO-4,6-DIDEOXYGALACTOSE TRANSAMINASE"/>
    <property type="match status" value="1"/>
</dbReference>
<dbReference type="Pfam" id="PF01041">
    <property type="entry name" value="DegT_DnrJ_EryC1"/>
    <property type="match status" value="1"/>
</dbReference>
<protein>
    <submittedName>
        <fullName evidence="3">Aminotransferase class I/II-fold pyridoxal phosphate-dependent enzyme</fullName>
    </submittedName>
</protein>
<evidence type="ECO:0000313" key="3">
    <source>
        <dbReference type="EMBL" id="MBN7813457.1"/>
    </source>
</evidence>
<dbReference type="GO" id="GO:0008483">
    <property type="term" value="F:transaminase activity"/>
    <property type="evidence" value="ECO:0007669"/>
    <property type="project" value="UniProtKB-KW"/>
</dbReference>
<name>A0ABS3C8M5_9BACT</name>
<evidence type="ECO:0000256" key="1">
    <source>
        <dbReference type="ARBA" id="ARBA00037999"/>
    </source>
</evidence>
<dbReference type="PANTHER" id="PTHR30244">
    <property type="entry name" value="TRANSAMINASE"/>
    <property type="match status" value="1"/>
</dbReference>
<gene>
    <name evidence="3" type="ORF">J0A68_21050</name>
</gene>
<sequence>MAYSIPLSFPVFDGNESHNIQQAISTGQLATNGEFIEKFERKLGWKIKSHQAVALNSGTSALHLALLLLGVEAGDEVICQSFTFCASANPIVYLGATPVFVDSEEDTWNMSPELLEDAVLSRISLGKKPKAIVVVHLFGMPAKMKEIMEISERYDIPVLEDAAEAVGSTYMGRSCGALGKVGVFSFNGNKIITSGGGGALISTDAGMVEKAKYLSTQAREDLPYYQHLEIGYNYRMNNMAAGIGLAQLEKLDDCVAKRRIINQRYKLLFEGFPGIEFQPEVEESFSNFWLTTILINSQKTGFSNDHLRVKLFRAGIETRFLWKPLHLQPVFRGAPFYGGQVAENLFLKGLCLPSSESLSFESQQMIVGIFEKELGKVSRGGL</sequence>
<dbReference type="RefSeq" id="WP_206580231.1">
    <property type="nucleotide sequence ID" value="NZ_JAFKCT010000013.1"/>
</dbReference>
<dbReference type="InterPro" id="IPR015422">
    <property type="entry name" value="PyrdxlP-dep_Trfase_small"/>
</dbReference>
<keyword evidence="3" id="KW-0808">Transferase</keyword>
<proteinExistence type="inferred from homology"/>
<dbReference type="Gene3D" id="3.40.640.10">
    <property type="entry name" value="Type I PLP-dependent aspartate aminotransferase-like (Major domain)"/>
    <property type="match status" value="1"/>
</dbReference>
<keyword evidence="2" id="KW-0663">Pyridoxal phosphate</keyword>
<accession>A0ABS3C8M5</accession>
<comment type="similarity">
    <text evidence="1 2">Belongs to the DegT/DnrJ/EryC1 family.</text>
</comment>
<dbReference type="EMBL" id="JAFKCT010000013">
    <property type="protein sequence ID" value="MBN7813457.1"/>
    <property type="molecule type" value="Genomic_DNA"/>
</dbReference>
<dbReference type="Proteomes" id="UP000664317">
    <property type="component" value="Unassembled WGS sequence"/>
</dbReference>
<dbReference type="PIRSF" id="PIRSF000390">
    <property type="entry name" value="PLP_StrS"/>
    <property type="match status" value="1"/>
</dbReference>
<dbReference type="SUPFAM" id="SSF53383">
    <property type="entry name" value="PLP-dependent transferases"/>
    <property type="match status" value="1"/>
</dbReference>
<keyword evidence="4" id="KW-1185">Reference proteome</keyword>
<dbReference type="Gene3D" id="3.90.1150.10">
    <property type="entry name" value="Aspartate Aminotransferase, domain 1"/>
    <property type="match status" value="1"/>
</dbReference>
<comment type="caution">
    <text evidence="3">The sequence shown here is derived from an EMBL/GenBank/DDBJ whole genome shotgun (WGS) entry which is preliminary data.</text>
</comment>
<organism evidence="3 4">
    <name type="scientific">Algoriphagus oliviformis</name>
    <dbReference type="NCBI Taxonomy" id="2811231"/>
    <lineage>
        <taxon>Bacteria</taxon>
        <taxon>Pseudomonadati</taxon>
        <taxon>Bacteroidota</taxon>
        <taxon>Cytophagia</taxon>
        <taxon>Cytophagales</taxon>
        <taxon>Cyclobacteriaceae</taxon>
        <taxon>Algoriphagus</taxon>
    </lineage>
</organism>
<dbReference type="CDD" id="cd00616">
    <property type="entry name" value="AHBA_syn"/>
    <property type="match status" value="1"/>
</dbReference>
<dbReference type="InterPro" id="IPR000653">
    <property type="entry name" value="DegT/StrS_aminotransferase"/>
</dbReference>